<evidence type="ECO:0000313" key="2">
    <source>
        <dbReference type="Proteomes" id="UP001497382"/>
    </source>
</evidence>
<organism evidence="1 2">
    <name type="scientific">Larinioides sclopetarius</name>
    <dbReference type="NCBI Taxonomy" id="280406"/>
    <lineage>
        <taxon>Eukaryota</taxon>
        <taxon>Metazoa</taxon>
        <taxon>Ecdysozoa</taxon>
        <taxon>Arthropoda</taxon>
        <taxon>Chelicerata</taxon>
        <taxon>Arachnida</taxon>
        <taxon>Araneae</taxon>
        <taxon>Araneomorphae</taxon>
        <taxon>Entelegynae</taxon>
        <taxon>Araneoidea</taxon>
        <taxon>Araneidae</taxon>
        <taxon>Larinioides</taxon>
    </lineage>
</organism>
<dbReference type="EMBL" id="CAXIEN010000142">
    <property type="protein sequence ID" value="CAL1281350.1"/>
    <property type="molecule type" value="Genomic_DNA"/>
</dbReference>
<keyword evidence="2" id="KW-1185">Reference proteome</keyword>
<comment type="caution">
    <text evidence="1">The sequence shown here is derived from an EMBL/GenBank/DDBJ whole genome shotgun (WGS) entry which is preliminary data.</text>
</comment>
<reference evidence="1 2" key="1">
    <citation type="submission" date="2024-04" db="EMBL/GenBank/DDBJ databases">
        <authorList>
            <person name="Rising A."/>
            <person name="Reimegard J."/>
            <person name="Sonavane S."/>
            <person name="Akerstrom W."/>
            <person name="Nylinder S."/>
            <person name="Hedman E."/>
            <person name="Kallberg Y."/>
        </authorList>
    </citation>
    <scope>NUCLEOTIDE SEQUENCE [LARGE SCALE GENOMIC DNA]</scope>
</reference>
<protein>
    <submittedName>
        <fullName evidence="1">Uncharacterized protein</fullName>
    </submittedName>
</protein>
<proteinExistence type="predicted"/>
<name>A0AAV2ABJ1_9ARAC</name>
<sequence>MGPEVRNRCAASVKYSPYFLEGLPRKDSALPSFPWTVEMSDTPVQNIRGKRSFQNSTKDFFSSGSHSGSTSKNHLFPFRFEECILPSPKLLEILFSTNKIDRDSHDGPQMALNSSIVRYSTKLPPCEQNWRSENAVAGLLDGRGRRDLHHTERSRLKVSTLLE</sequence>
<dbReference type="AlphaFoldDB" id="A0AAV2ABJ1"/>
<gene>
    <name evidence="1" type="ORF">LARSCL_LOCUS11518</name>
</gene>
<evidence type="ECO:0000313" key="1">
    <source>
        <dbReference type="EMBL" id="CAL1281350.1"/>
    </source>
</evidence>
<dbReference type="Proteomes" id="UP001497382">
    <property type="component" value="Unassembled WGS sequence"/>
</dbReference>
<accession>A0AAV2ABJ1</accession>